<evidence type="ECO:0000313" key="2">
    <source>
        <dbReference type="Proteomes" id="UP001328107"/>
    </source>
</evidence>
<dbReference type="Proteomes" id="UP001328107">
    <property type="component" value="Unassembled WGS sequence"/>
</dbReference>
<evidence type="ECO:0008006" key="3">
    <source>
        <dbReference type="Google" id="ProtNLM"/>
    </source>
</evidence>
<accession>A0AAN5ICQ7</accession>
<gene>
    <name evidence="1" type="ORF">PMAYCL1PPCAC_31573</name>
</gene>
<dbReference type="AlphaFoldDB" id="A0AAN5ICQ7"/>
<dbReference type="EMBL" id="BTRK01000006">
    <property type="protein sequence ID" value="GMR61378.1"/>
    <property type="molecule type" value="Genomic_DNA"/>
</dbReference>
<sequence>RQEMFIDPGIDLTTKPLIEQMREMALNRFSPLFENESKVDGGYGEFFTIDFSNEFVAHITNQYGSKMMFYGDFDVMSSDGSTEDDVEYRDFFPLLSFPNEIVANVLSLLPSKDRLKARVNKKLMTIEAESKYYIKELAILEDTEDSLREYHSFLPQIMCFADNNPHSYDCIRKIFSNTTIGSLTVILNAMGKIFWEFRSLVKEFKNIRRLTLQFERPIIEELMMDDSCFIDLARSCEGLEFNLLKQISAGALHKVYKSMLDGSMKLRELVCIVFDTSSSIDFLKMIGIQFFDGRFFSNRDIEVFKKAWNGEDFYCIFDGNIEIGFVVPSRRDNNHYYESDSEDDESEGYFLLQLHETRESLDQAKSEQGLIRVRVDPRIRA</sequence>
<protein>
    <recommendedName>
        <fullName evidence="3">F-box domain-containing protein</fullName>
    </recommendedName>
</protein>
<reference evidence="2" key="1">
    <citation type="submission" date="2022-10" db="EMBL/GenBank/DDBJ databases">
        <title>Genome assembly of Pristionchus species.</title>
        <authorList>
            <person name="Yoshida K."/>
            <person name="Sommer R.J."/>
        </authorList>
    </citation>
    <scope>NUCLEOTIDE SEQUENCE [LARGE SCALE GENOMIC DNA]</scope>
    <source>
        <strain evidence="2">RS5460</strain>
    </source>
</reference>
<evidence type="ECO:0000313" key="1">
    <source>
        <dbReference type="EMBL" id="GMR61378.1"/>
    </source>
</evidence>
<proteinExistence type="predicted"/>
<keyword evidence="2" id="KW-1185">Reference proteome</keyword>
<name>A0AAN5ICQ7_9BILA</name>
<feature type="non-terminal residue" evidence="1">
    <location>
        <position position="1"/>
    </location>
</feature>
<comment type="caution">
    <text evidence="1">The sequence shown here is derived from an EMBL/GenBank/DDBJ whole genome shotgun (WGS) entry which is preliminary data.</text>
</comment>
<organism evidence="1 2">
    <name type="scientific">Pristionchus mayeri</name>
    <dbReference type="NCBI Taxonomy" id="1317129"/>
    <lineage>
        <taxon>Eukaryota</taxon>
        <taxon>Metazoa</taxon>
        <taxon>Ecdysozoa</taxon>
        <taxon>Nematoda</taxon>
        <taxon>Chromadorea</taxon>
        <taxon>Rhabditida</taxon>
        <taxon>Rhabditina</taxon>
        <taxon>Diplogasteromorpha</taxon>
        <taxon>Diplogasteroidea</taxon>
        <taxon>Neodiplogasteridae</taxon>
        <taxon>Pristionchus</taxon>
    </lineage>
</organism>